<reference evidence="2" key="3">
    <citation type="submission" date="2010-09" db="EMBL/GenBank/DDBJ databases">
        <title>Annotation of Gaeumannomyces graminis var. tritici R3-111a-1.</title>
        <authorList>
            <consortium name="The Broad Institute Genome Sequencing Platform"/>
            <person name="Ma L.-J."/>
            <person name="Dead R."/>
            <person name="Young S.K."/>
            <person name="Zeng Q."/>
            <person name="Gargeya S."/>
            <person name="Fitzgerald M."/>
            <person name="Haas B."/>
            <person name="Abouelleil A."/>
            <person name="Alvarado L."/>
            <person name="Arachchi H.M."/>
            <person name="Berlin A."/>
            <person name="Brown A."/>
            <person name="Chapman S.B."/>
            <person name="Chen Z."/>
            <person name="Dunbar C."/>
            <person name="Freedman E."/>
            <person name="Gearin G."/>
            <person name="Gellesch M."/>
            <person name="Goldberg J."/>
            <person name="Griggs A."/>
            <person name="Gujja S."/>
            <person name="Heiman D."/>
            <person name="Howarth C."/>
            <person name="Larson L."/>
            <person name="Lui A."/>
            <person name="MacDonald P.J.P."/>
            <person name="Mehta T."/>
            <person name="Montmayeur A."/>
            <person name="Murphy C."/>
            <person name="Neiman D."/>
            <person name="Pearson M."/>
            <person name="Priest M."/>
            <person name="Roberts A."/>
            <person name="Saif S."/>
            <person name="Shea T."/>
            <person name="Shenoy N."/>
            <person name="Sisk P."/>
            <person name="Stolte C."/>
            <person name="Sykes S."/>
            <person name="Yandava C."/>
            <person name="Wortman J."/>
            <person name="Nusbaum C."/>
            <person name="Birren B."/>
        </authorList>
    </citation>
    <scope>NUCLEOTIDE SEQUENCE</scope>
    <source>
        <strain evidence="2">R3-111a-1</strain>
    </source>
</reference>
<dbReference type="HOGENOM" id="CLU_1489106_0_0_1"/>
<sequence length="181" mass="19388">MPSAMPEQGGPQTPDRHAVGDSLMSFNDSNGNDMSAHMNEASACPWCSLACQACHYIDEVLALSSSDLCPSSAYNQLRRLEAFTACASRRSPLLPPAGRQLFARSLLPSHSLPRAGEQARGTHGIISVPPQPVQQQGYDSYQTISDEELESDDDNPGLTGDNPESADESADNDLEPADNDL</sequence>
<dbReference type="EMBL" id="GL385396">
    <property type="protein sequence ID" value="EJT79958.1"/>
    <property type="molecule type" value="Genomic_DNA"/>
</dbReference>
<dbReference type="AlphaFoldDB" id="J3NUT4"/>
<reference evidence="2" key="2">
    <citation type="submission" date="2010-07" db="EMBL/GenBank/DDBJ databases">
        <authorList>
            <consortium name="The Broad Institute Genome Sequencing Platform"/>
            <consortium name="Broad Institute Genome Sequencing Center for Infectious Disease"/>
            <person name="Ma L.-J."/>
            <person name="Dead R."/>
            <person name="Young S."/>
            <person name="Zeng Q."/>
            <person name="Koehrsen M."/>
            <person name="Alvarado L."/>
            <person name="Berlin A."/>
            <person name="Chapman S.B."/>
            <person name="Chen Z."/>
            <person name="Freedman E."/>
            <person name="Gellesch M."/>
            <person name="Goldberg J."/>
            <person name="Griggs A."/>
            <person name="Gujja S."/>
            <person name="Heilman E.R."/>
            <person name="Heiman D."/>
            <person name="Hepburn T."/>
            <person name="Howarth C."/>
            <person name="Jen D."/>
            <person name="Larson L."/>
            <person name="Mehta T."/>
            <person name="Neiman D."/>
            <person name="Pearson M."/>
            <person name="Roberts A."/>
            <person name="Saif S."/>
            <person name="Shea T."/>
            <person name="Shenoy N."/>
            <person name="Sisk P."/>
            <person name="Stolte C."/>
            <person name="Sykes S."/>
            <person name="Walk T."/>
            <person name="White J."/>
            <person name="Yandava C."/>
            <person name="Haas B."/>
            <person name="Nusbaum C."/>
            <person name="Birren B."/>
        </authorList>
    </citation>
    <scope>NUCLEOTIDE SEQUENCE</scope>
    <source>
        <strain evidence="2">R3-111a-1</strain>
    </source>
</reference>
<gene>
    <name evidence="3" type="primary">20345498</name>
    <name evidence="2" type="ORF">GGTG_05040</name>
</gene>
<organism evidence="2">
    <name type="scientific">Gaeumannomyces tritici (strain R3-111a-1)</name>
    <name type="common">Wheat and barley take-all root rot fungus</name>
    <name type="synonym">Gaeumannomyces graminis var. tritici</name>
    <dbReference type="NCBI Taxonomy" id="644352"/>
    <lineage>
        <taxon>Eukaryota</taxon>
        <taxon>Fungi</taxon>
        <taxon>Dikarya</taxon>
        <taxon>Ascomycota</taxon>
        <taxon>Pezizomycotina</taxon>
        <taxon>Sordariomycetes</taxon>
        <taxon>Sordariomycetidae</taxon>
        <taxon>Magnaporthales</taxon>
        <taxon>Magnaporthaceae</taxon>
        <taxon>Gaeumannomyces</taxon>
    </lineage>
</organism>
<evidence type="ECO:0000313" key="2">
    <source>
        <dbReference type="EMBL" id="EJT79958.1"/>
    </source>
</evidence>
<feature type="region of interest" description="Disordered" evidence="1">
    <location>
        <begin position="1"/>
        <end position="27"/>
    </location>
</feature>
<evidence type="ECO:0000256" key="1">
    <source>
        <dbReference type="SAM" id="MobiDB-lite"/>
    </source>
</evidence>
<reference evidence="4" key="1">
    <citation type="submission" date="2010-07" db="EMBL/GenBank/DDBJ databases">
        <title>The genome sequence of Gaeumannomyces graminis var. tritici strain R3-111a-1.</title>
        <authorList>
            <consortium name="The Broad Institute Genome Sequencing Platform"/>
            <person name="Ma L.-J."/>
            <person name="Dead R."/>
            <person name="Young S."/>
            <person name="Zeng Q."/>
            <person name="Koehrsen M."/>
            <person name="Alvarado L."/>
            <person name="Berlin A."/>
            <person name="Chapman S.B."/>
            <person name="Chen Z."/>
            <person name="Freedman E."/>
            <person name="Gellesch M."/>
            <person name="Goldberg J."/>
            <person name="Griggs A."/>
            <person name="Gujja S."/>
            <person name="Heilman E.R."/>
            <person name="Heiman D."/>
            <person name="Hepburn T."/>
            <person name="Howarth C."/>
            <person name="Jen D."/>
            <person name="Larson L."/>
            <person name="Mehta T."/>
            <person name="Neiman D."/>
            <person name="Pearson M."/>
            <person name="Roberts A."/>
            <person name="Saif S."/>
            <person name="Shea T."/>
            <person name="Shenoy N."/>
            <person name="Sisk P."/>
            <person name="Stolte C."/>
            <person name="Sykes S."/>
            <person name="Walk T."/>
            <person name="White J."/>
            <person name="Yandava C."/>
            <person name="Haas B."/>
            <person name="Nusbaum C."/>
            <person name="Birren B."/>
        </authorList>
    </citation>
    <scope>NUCLEOTIDE SEQUENCE [LARGE SCALE GENOMIC DNA]</scope>
    <source>
        <strain evidence="4">R3-111a-1</strain>
    </source>
</reference>
<dbReference type="GeneID" id="20345498"/>
<evidence type="ECO:0000313" key="3">
    <source>
        <dbReference type="EnsemblFungi" id="EJT79958"/>
    </source>
</evidence>
<dbReference type="VEuPathDB" id="FungiDB:GGTG_05040"/>
<dbReference type="RefSeq" id="XP_009221103.1">
    <property type="nucleotide sequence ID" value="XM_009222839.1"/>
</dbReference>
<feature type="compositionally biased region" description="Acidic residues" evidence="1">
    <location>
        <begin position="145"/>
        <end position="155"/>
    </location>
</feature>
<reference evidence="3" key="5">
    <citation type="submission" date="2018-04" db="UniProtKB">
        <authorList>
            <consortium name="EnsemblFungi"/>
        </authorList>
    </citation>
    <scope>IDENTIFICATION</scope>
    <source>
        <strain evidence="3">R3-111a-1</strain>
    </source>
</reference>
<keyword evidence="4" id="KW-1185">Reference proteome</keyword>
<proteinExistence type="predicted"/>
<dbReference type="Proteomes" id="UP000006039">
    <property type="component" value="Unassembled WGS sequence"/>
</dbReference>
<feature type="region of interest" description="Disordered" evidence="1">
    <location>
        <begin position="112"/>
        <end position="181"/>
    </location>
</feature>
<reference evidence="3" key="4">
    <citation type="journal article" date="2015" name="G3 (Bethesda)">
        <title>Genome sequences of three phytopathogenic species of the Magnaporthaceae family of fungi.</title>
        <authorList>
            <person name="Okagaki L.H."/>
            <person name="Nunes C.C."/>
            <person name="Sailsbery J."/>
            <person name="Clay B."/>
            <person name="Brown D."/>
            <person name="John T."/>
            <person name="Oh Y."/>
            <person name="Young N."/>
            <person name="Fitzgerald M."/>
            <person name="Haas B.J."/>
            <person name="Zeng Q."/>
            <person name="Young S."/>
            <person name="Adiconis X."/>
            <person name="Fan L."/>
            <person name="Levin J.Z."/>
            <person name="Mitchell T.K."/>
            <person name="Okubara P.A."/>
            <person name="Farman M.L."/>
            <person name="Kohn L.M."/>
            <person name="Birren B."/>
            <person name="Ma L.-J."/>
            <person name="Dean R.A."/>
        </authorList>
    </citation>
    <scope>NUCLEOTIDE SEQUENCE</scope>
    <source>
        <strain evidence="3">R3-111a-1</strain>
    </source>
</reference>
<dbReference type="EnsemblFungi" id="EJT79958">
    <property type="protein sequence ID" value="EJT79958"/>
    <property type="gene ID" value="GGTG_05040"/>
</dbReference>
<feature type="compositionally biased region" description="Acidic residues" evidence="1">
    <location>
        <begin position="164"/>
        <end position="181"/>
    </location>
</feature>
<accession>J3NUT4</accession>
<protein>
    <submittedName>
        <fullName evidence="2 3">Uncharacterized protein</fullName>
    </submittedName>
</protein>
<evidence type="ECO:0000313" key="4">
    <source>
        <dbReference type="Proteomes" id="UP000006039"/>
    </source>
</evidence>
<name>J3NUT4_GAET3</name>